<dbReference type="AlphaFoldDB" id="A0A418ASU2"/>
<dbReference type="PANTHER" id="PTHR42663">
    <property type="entry name" value="HYDROLASE C777.06C-RELATED-RELATED"/>
    <property type="match status" value="1"/>
</dbReference>
<dbReference type="Pfam" id="PF12706">
    <property type="entry name" value="Lactamase_B_2"/>
    <property type="match status" value="1"/>
</dbReference>
<gene>
    <name evidence="2" type="ORF">DYB32_005960</name>
</gene>
<accession>A0A418ASU2</accession>
<dbReference type="CDD" id="cd16279">
    <property type="entry name" value="metallo-hydrolase-like_MBL-fold"/>
    <property type="match status" value="1"/>
</dbReference>
<dbReference type="PANTHER" id="PTHR42663:SF6">
    <property type="entry name" value="HYDROLASE C777.06C-RELATED"/>
    <property type="match status" value="1"/>
</dbReference>
<dbReference type="VEuPathDB" id="FungiDB:H310_03245"/>
<dbReference type="InterPro" id="IPR001279">
    <property type="entry name" value="Metallo-B-lactamas"/>
</dbReference>
<feature type="domain" description="Metallo-beta-lactamase" evidence="1">
    <location>
        <begin position="59"/>
        <end position="281"/>
    </location>
</feature>
<evidence type="ECO:0000313" key="3">
    <source>
        <dbReference type="Proteomes" id="UP000285060"/>
    </source>
</evidence>
<dbReference type="Gene3D" id="3.60.15.10">
    <property type="entry name" value="Ribonuclease Z/Hydroxyacylglutathione hydrolase-like"/>
    <property type="match status" value="1"/>
</dbReference>
<evidence type="ECO:0000313" key="2">
    <source>
        <dbReference type="EMBL" id="RHY28462.1"/>
    </source>
</evidence>
<comment type="caution">
    <text evidence="2">The sequence shown here is derived from an EMBL/GenBank/DDBJ whole genome shotgun (WGS) entry which is preliminary data.</text>
</comment>
<reference evidence="2 3" key="1">
    <citation type="submission" date="2018-08" db="EMBL/GenBank/DDBJ databases">
        <title>Aphanomyces genome sequencing and annotation.</title>
        <authorList>
            <person name="Minardi D."/>
            <person name="Oidtmann B."/>
            <person name="Van Der Giezen M."/>
            <person name="Studholme D.J."/>
        </authorList>
    </citation>
    <scope>NUCLEOTIDE SEQUENCE [LARGE SCALE GENOMIC DNA]</scope>
    <source>
        <strain evidence="2 3">NJM0002</strain>
    </source>
</reference>
<organism evidence="2 3">
    <name type="scientific">Aphanomyces invadans</name>
    <dbReference type="NCBI Taxonomy" id="157072"/>
    <lineage>
        <taxon>Eukaryota</taxon>
        <taxon>Sar</taxon>
        <taxon>Stramenopiles</taxon>
        <taxon>Oomycota</taxon>
        <taxon>Saprolegniomycetes</taxon>
        <taxon>Saprolegniales</taxon>
        <taxon>Verrucalvaceae</taxon>
        <taxon>Aphanomyces</taxon>
    </lineage>
</organism>
<dbReference type="SMART" id="SM00849">
    <property type="entry name" value="Lactamase_B"/>
    <property type="match status" value="1"/>
</dbReference>
<dbReference type="Proteomes" id="UP000285060">
    <property type="component" value="Unassembled WGS sequence"/>
</dbReference>
<sequence length="321" mass="35356">MRARSSHSTSMSSKSSMDLYVLGSGPSTSVPSIRCLVTNPNCPVCPEAHANPNSRNRRGNPSLLVKHQGFHILIDCGKTFRESFLRCCVPSEIPPLVDAVVLTHSHADACFGLDDLRDIQRRAPSSGLAVLPVHCSRQTGRDITTQFSYLFPDHTSTKLPSTVLWTSKLQQVHFNDTGVTSFAIQGSSLTFQALPVWHGADYIAHGFEFGHEIGRRIVYISDVSRLTVETQAHLLDGPPIDVMFLDALHVSQSHPTHMSLPEALQCLERIQPRKAYLVGSIDYSMHQAQLVQRRAACGIDVELAFDGLHIHVDERATDASS</sequence>
<dbReference type="SUPFAM" id="SSF56281">
    <property type="entry name" value="Metallo-hydrolase/oxidoreductase"/>
    <property type="match status" value="1"/>
</dbReference>
<evidence type="ECO:0000259" key="1">
    <source>
        <dbReference type="SMART" id="SM00849"/>
    </source>
</evidence>
<dbReference type="InterPro" id="IPR036866">
    <property type="entry name" value="RibonucZ/Hydroxyglut_hydro"/>
</dbReference>
<name>A0A418ASU2_9STRA</name>
<protein>
    <recommendedName>
        <fullName evidence="1">Metallo-beta-lactamase domain-containing protein</fullName>
    </recommendedName>
</protein>
<proteinExistence type="predicted"/>
<keyword evidence="3" id="KW-1185">Reference proteome</keyword>
<dbReference type="EMBL" id="QUSY01000579">
    <property type="protein sequence ID" value="RHY28462.1"/>
    <property type="molecule type" value="Genomic_DNA"/>
</dbReference>